<dbReference type="EMBL" id="JBHSDC010000022">
    <property type="protein sequence ID" value="MFC4232498.1"/>
    <property type="molecule type" value="Genomic_DNA"/>
</dbReference>
<organism evidence="1 2">
    <name type="scientific">Parasediminibacterium paludis</name>
    <dbReference type="NCBI Taxonomy" id="908966"/>
    <lineage>
        <taxon>Bacteria</taxon>
        <taxon>Pseudomonadati</taxon>
        <taxon>Bacteroidota</taxon>
        <taxon>Chitinophagia</taxon>
        <taxon>Chitinophagales</taxon>
        <taxon>Chitinophagaceae</taxon>
        <taxon>Parasediminibacterium</taxon>
    </lineage>
</organism>
<accession>A0ABV8PWK1</accession>
<sequence>MFSQAFVFPFKVGEPLVMTCHFTGIYDVNRNTTLPNDDFSLVSDWANSLQKHGVNGVLFHNNFSAATCLQHQHPRLCFIYVTHDRAFSPNVYRYIVYREFLKLYAYNISHLFVTDATDVRMLRNPFVDAFFKQQDGKLFCGDEPEILDNEWMHHHSQTLRDSITDYSDFETQFKNDVLLNCGIIGGNILIMNKFIDELAAIHTQYNRNNASQYTGDMGAFNYLARTRFNYDLIHGTPVNTIFKQYEIARKDCWFSHK</sequence>
<evidence type="ECO:0000313" key="2">
    <source>
        <dbReference type="Proteomes" id="UP001595906"/>
    </source>
</evidence>
<reference evidence="2" key="1">
    <citation type="journal article" date="2019" name="Int. J. Syst. Evol. Microbiol.">
        <title>The Global Catalogue of Microorganisms (GCM) 10K type strain sequencing project: providing services to taxonomists for standard genome sequencing and annotation.</title>
        <authorList>
            <consortium name="The Broad Institute Genomics Platform"/>
            <consortium name="The Broad Institute Genome Sequencing Center for Infectious Disease"/>
            <person name="Wu L."/>
            <person name="Ma J."/>
        </authorList>
    </citation>
    <scope>NUCLEOTIDE SEQUENCE [LARGE SCALE GENOMIC DNA]</scope>
    <source>
        <strain evidence="2">CECT 8010</strain>
    </source>
</reference>
<proteinExistence type="predicted"/>
<comment type="caution">
    <text evidence="1">The sequence shown here is derived from an EMBL/GenBank/DDBJ whole genome shotgun (WGS) entry which is preliminary data.</text>
</comment>
<dbReference type="RefSeq" id="WP_379014375.1">
    <property type="nucleotide sequence ID" value="NZ_JBHSDC010000022.1"/>
</dbReference>
<keyword evidence="2" id="KW-1185">Reference proteome</keyword>
<dbReference type="Proteomes" id="UP001595906">
    <property type="component" value="Unassembled WGS sequence"/>
</dbReference>
<gene>
    <name evidence="1" type="ORF">ACFOW1_11380</name>
</gene>
<protein>
    <submittedName>
        <fullName evidence="1">Uncharacterized protein</fullName>
    </submittedName>
</protein>
<name>A0ABV8PWK1_9BACT</name>
<evidence type="ECO:0000313" key="1">
    <source>
        <dbReference type="EMBL" id="MFC4232498.1"/>
    </source>
</evidence>